<name>A0A3G8WF33_9FLAO</name>
<accession>A0A3G8WF33</accession>
<evidence type="ECO:0000313" key="1">
    <source>
        <dbReference type="EMBL" id="AZI19760.1"/>
    </source>
</evidence>
<sequence length="66" mass="7584">MEARDDKQLALDFPKEVFGTKGKDGFSKFPVEFVAPRLLLTPGNFNFIIENIDFVLELDGKIEFKF</sequence>
<dbReference type="Proteomes" id="UP000282297">
    <property type="component" value="Chromosome"/>
</dbReference>
<dbReference type="AlphaFoldDB" id="A0A3G8WF33"/>
<gene>
    <name evidence="1" type="ORF">EIH08_02575</name>
</gene>
<proteinExistence type="predicted"/>
<evidence type="ECO:0000313" key="2">
    <source>
        <dbReference type="Proteomes" id="UP000282297"/>
    </source>
</evidence>
<protein>
    <submittedName>
        <fullName evidence="1">Uncharacterized protein</fullName>
    </submittedName>
</protein>
<dbReference type="RefSeq" id="WP_124784001.1">
    <property type="nucleotide sequence ID" value="NZ_CP034171.1"/>
</dbReference>
<dbReference type="EMBL" id="CP034171">
    <property type="protein sequence ID" value="AZI19760.1"/>
    <property type="molecule type" value="Genomic_DNA"/>
</dbReference>
<reference evidence="2" key="1">
    <citation type="submission" date="2018-11" db="EMBL/GenBank/DDBJ databases">
        <title>Proposal to divide the Flavobacteriaceae and reorganize its genera based on Amino Acid Identity values calculated from whole genome sequences.</title>
        <authorList>
            <person name="Nicholson A.C."/>
            <person name="Gulvik C.A."/>
            <person name="Whitney A.M."/>
            <person name="Humrighouse B.W."/>
            <person name="Bell M."/>
            <person name="Holmes B."/>
            <person name="Steigerwalt A.B."/>
            <person name="Villarma A."/>
            <person name="Sheth M."/>
            <person name="Batra D."/>
            <person name="Pryor J."/>
            <person name="Bernardet J.-F."/>
            <person name="Hugo C."/>
            <person name="Kampfer P."/>
            <person name="Newman J.D."/>
            <person name="McQuiston J.R."/>
        </authorList>
    </citation>
    <scope>NUCLEOTIDE SEQUENCE [LARGE SCALE GENOMIC DNA]</scope>
    <source>
        <strain evidence="2">H4753</strain>
    </source>
</reference>
<organism evidence="1 2">
    <name type="scientific">Chryseobacterium taklimakanense</name>
    <dbReference type="NCBI Taxonomy" id="536441"/>
    <lineage>
        <taxon>Bacteria</taxon>
        <taxon>Pseudomonadati</taxon>
        <taxon>Bacteroidota</taxon>
        <taxon>Flavobacteriia</taxon>
        <taxon>Flavobacteriales</taxon>
        <taxon>Weeksellaceae</taxon>
        <taxon>Chryseobacterium group</taxon>
        <taxon>Chryseobacterium</taxon>
    </lineage>
</organism>